<dbReference type="CDD" id="cd08900">
    <property type="entry name" value="SRPBCC_CalC_Aha1-like_7"/>
    <property type="match status" value="1"/>
</dbReference>
<organism evidence="3 4">
    <name type="scientific">Cellulomonas fulva</name>
    <dbReference type="NCBI Taxonomy" id="2835530"/>
    <lineage>
        <taxon>Bacteria</taxon>
        <taxon>Bacillati</taxon>
        <taxon>Actinomycetota</taxon>
        <taxon>Actinomycetes</taxon>
        <taxon>Micrococcales</taxon>
        <taxon>Cellulomonadaceae</taxon>
        <taxon>Cellulomonas</taxon>
    </lineage>
</organism>
<feature type="domain" description="Activator of Hsp90 ATPase homologue 1/2-like C-terminal" evidence="2">
    <location>
        <begin position="22"/>
        <end position="153"/>
    </location>
</feature>
<evidence type="ECO:0000256" key="1">
    <source>
        <dbReference type="ARBA" id="ARBA00006817"/>
    </source>
</evidence>
<dbReference type="InterPro" id="IPR023393">
    <property type="entry name" value="START-like_dom_sf"/>
</dbReference>
<dbReference type="EMBL" id="JAHBOH010000001">
    <property type="protein sequence ID" value="MBT0992917.1"/>
    <property type="molecule type" value="Genomic_DNA"/>
</dbReference>
<sequence length="155" mass="17271">MTTTTTPELVHGSFTIERTYPVPVERVWAAHADDEQRAHWFGAEESFDVDEASHDFRPGGLAVEDGQWHGGPRSRYVARYSDLVENERIVHTYDMWVDHAYLSTSLVTTTFEAVEGGTRLTYTEQGVYAGGQEDLDGREAGCAGILDQLGAYLAR</sequence>
<evidence type="ECO:0000313" key="3">
    <source>
        <dbReference type="EMBL" id="MBT0992917.1"/>
    </source>
</evidence>
<dbReference type="SUPFAM" id="SSF55961">
    <property type="entry name" value="Bet v1-like"/>
    <property type="match status" value="1"/>
</dbReference>
<accession>A0ABS5TUY7</accession>
<dbReference type="Proteomes" id="UP000722125">
    <property type="component" value="Unassembled WGS sequence"/>
</dbReference>
<evidence type="ECO:0000259" key="2">
    <source>
        <dbReference type="Pfam" id="PF08327"/>
    </source>
</evidence>
<gene>
    <name evidence="3" type="ORF">KIN34_01250</name>
</gene>
<name>A0ABS5TUY7_9CELL</name>
<dbReference type="RefSeq" id="WP_214345907.1">
    <property type="nucleotide sequence ID" value="NZ_JAHBOH010000001.1"/>
</dbReference>
<comment type="similarity">
    <text evidence="1">Belongs to the AHA1 family.</text>
</comment>
<proteinExistence type="inferred from homology"/>
<dbReference type="Pfam" id="PF08327">
    <property type="entry name" value="AHSA1"/>
    <property type="match status" value="1"/>
</dbReference>
<protein>
    <submittedName>
        <fullName evidence="3">SRPBCC family protein</fullName>
    </submittedName>
</protein>
<reference evidence="3 4" key="1">
    <citation type="submission" date="2021-05" db="EMBL/GenBank/DDBJ databases">
        <title>Description of Cellulomonas sp. DKR-3 sp. nov.</title>
        <authorList>
            <person name="Dahal R.H."/>
            <person name="Chaudhary D.K."/>
        </authorList>
    </citation>
    <scope>NUCLEOTIDE SEQUENCE [LARGE SCALE GENOMIC DNA]</scope>
    <source>
        <strain evidence="3 4">DKR-3</strain>
    </source>
</reference>
<dbReference type="InterPro" id="IPR013538">
    <property type="entry name" value="ASHA1/2-like_C"/>
</dbReference>
<keyword evidence="4" id="KW-1185">Reference proteome</keyword>
<dbReference type="Gene3D" id="3.30.530.20">
    <property type="match status" value="1"/>
</dbReference>
<evidence type="ECO:0000313" key="4">
    <source>
        <dbReference type="Proteomes" id="UP000722125"/>
    </source>
</evidence>
<comment type="caution">
    <text evidence="3">The sequence shown here is derived from an EMBL/GenBank/DDBJ whole genome shotgun (WGS) entry which is preliminary data.</text>
</comment>